<dbReference type="AlphaFoldDB" id="A0A117NIN2"/>
<name>A0A117NIN2_PICGL</name>
<proteinExistence type="predicted"/>
<gene>
    <name evidence="1" type="ORF">ABT39_MTgene41</name>
</gene>
<comment type="caution">
    <text evidence="1">The sequence shown here is derived from an EMBL/GenBank/DDBJ whole genome shotgun (WGS) entry which is preliminary data.</text>
</comment>
<keyword evidence="1" id="KW-0496">Mitochondrion</keyword>
<dbReference type="EMBL" id="LKAM01000001">
    <property type="protein sequence ID" value="KUM50198.1"/>
    <property type="molecule type" value="Genomic_DNA"/>
</dbReference>
<reference evidence="1" key="1">
    <citation type="journal article" date="2015" name="Genome Biol. Evol.">
        <title>Organellar Genomes of White Spruce (Picea glauca): Assembly and Annotation.</title>
        <authorList>
            <person name="Jackman S.D."/>
            <person name="Warren R.L."/>
            <person name="Gibb E.A."/>
            <person name="Vandervalk B.P."/>
            <person name="Mohamadi H."/>
            <person name="Chu J."/>
            <person name="Raymond A."/>
            <person name="Pleasance S."/>
            <person name="Coope R."/>
            <person name="Wildung M.R."/>
            <person name="Ritland C.E."/>
            <person name="Bousquet J."/>
            <person name="Jones S.J."/>
            <person name="Bohlmann J."/>
            <person name="Birol I."/>
        </authorList>
    </citation>
    <scope>NUCLEOTIDE SEQUENCE [LARGE SCALE GENOMIC DNA]</scope>
    <source>
        <tissue evidence="1">Flushing bud</tissue>
    </source>
</reference>
<protein>
    <submittedName>
        <fullName evidence="1">Uncharacterized protein</fullName>
    </submittedName>
</protein>
<accession>A0A117NIN2</accession>
<sequence>MGLRLLLDLFPVDTYSQMVTGRNACPIAHRAQWLLIVHG</sequence>
<geneLocation type="mitochondrion" evidence="1"/>
<organism evidence="1">
    <name type="scientific">Picea glauca</name>
    <name type="common">White spruce</name>
    <name type="synonym">Pinus glauca</name>
    <dbReference type="NCBI Taxonomy" id="3330"/>
    <lineage>
        <taxon>Eukaryota</taxon>
        <taxon>Viridiplantae</taxon>
        <taxon>Streptophyta</taxon>
        <taxon>Embryophyta</taxon>
        <taxon>Tracheophyta</taxon>
        <taxon>Spermatophyta</taxon>
        <taxon>Pinopsida</taxon>
        <taxon>Pinidae</taxon>
        <taxon>Conifers I</taxon>
        <taxon>Pinales</taxon>
        <taxon>Pinaceae</taxon>
        <taxon>Picea</taxon>
    </lineage>
</organism>
<evidence type="ECO:0000313" key="1">
    <source>
        <dbReference type="EMBL" id="KUM50198.1"/>
    </source>
</evidence>